<evidence type="ECO:0000256" key="13">
    <source>
        <dbReference type="ARBA" id="ARBA00023055"/>
    </source>
</evidence>
<comment type="function">
    <text evidence="17">Acyl-CoA synthetase required for both the import of long chain fatty acids (LCFAs) (C14-C18) and the activation very long chain fatty acids (VLCFAs) (C20-C26) by esterification of the fatty acids into metabolically active CoA-thioesters for subsequent degradation or incorporation into phospholipids. The transport and fatty acyl-CoA synthetase activities are genetically separable and are thus independent activities. Esterifies VLCFAs in the peroxisome matrix. The VLCFAs are actively transported into peroxisomes by a PXA1-PXA2 heterodimeric transporter in the peroxisomal membrane.</text>
</comment>
<protein>
    <recommendedName>
        <fullName evidence="18">Very long-chain fatty acid transport protein</fullName>
    </recommendedName>
    <alternativeName>
        <fullName evidence="19">Very-long-chain acyl-CoA synthetase</fullName>
    </alternativeName>
</protein>
<keyword evidence="23" id="KW-1185">Reference proteome</keyword>
<dbReference type="Pfam" id="PF00501">
    <property type="entry name" value="AMP-binding"/>
    <property type="match status" value="1"/>
</dbReference>
<dbReference type="Gene3D" id="3.30.300.30">
    <property type="match status" value="1"/>
</dbReference>
<accession>A0AAV9HGK3</accession>
<dbReference type="InterPro" id="IPR025110">
    <property type="entry name" value="AMP-bd_C"/>
</dbReference>
<evidence type="ECO:0000256" key="1">
    <source>
        <dbReference type="ARBA" id="ARBA00004502"/>
    </source>
</evidence>
<sequence>MSSLALGAAAAVLGSKYLSARLGLEHDLIFAKIIGRSLVNIALAVRAGKLNFFYMLEDHARAKSTANKPFILFEDQSYTYAETYDIVLRYGTWLKNRKGVSKGDIVALDYQNSAMFVFLWFGIWSIGARPAFINYQLQGDALAHCMRESTAKLALVDPLVEGNLTSEVREKIPGVDFVTVTRDVEAEVESVEAVRYPDELRKEDNYVGTAILIYTSGTTGLPKAAIISWAKLFIGSGLAAVGTGMRKDDVFYTCMPLYHSSASCLGACGVLTRAATLAIGRKFSTKTFWKEVRATKSTIIQYVGETCRYLTVAPPEIDPVTGENLDKKHCVRVAVGNGLRPDVWDKFKERFGIETIYEIYAATEGTQGLWNVARNSFGKGAVGRFGVFSKAFIKGNSAIVELDDETQMPWRDPETGFCRRVKDGEPGEFLAKLPADDIGKKFQGYFGNKNATSSKIMRDVFKKGDAWFRSGDVLRWDNEGRVFFSDRIGDTFRWKSENVSTEEVAHALGLHPAVQEANVYGVQLPNHDGRAGCAAIAFDTPNLTPELMESLATHARATLPRYAVPLFLRVVKEVGLQTTGTMKHQKHFLRQQSVNPKNVGEDRLFWLNGSRYEPFGEREWTQLDGGRVKL</sequence>
<comment type="caution">
    <text evidence="22">The sequence shown here is derived from an EMBL/GenBank/DDBJ whole genome shotgun (WGS) entry which is preliminary data.</text>
</comment>
<keyword evidence="10" id="KW-0547">Nucleotide-binding</keyword>
<dbReference type="GO" id="GO:0009898">
    <property type="term" value="C:cytoplasmic side of plasma membrane"/>
    <property type="evidence" value="ECO:0007669"/>
    <property type="project" value="TreeGrafter"/>
</dbReference>
<evidence type="ECO:0000256" key="2">
    <source>
        <dbReference type="ARBA" id="ARBA00004585"/>
    </source>
</evidence>
<feature type="domain" description="AMP-dependent synthetase/ligase" evidence="20">
    <location>
        <begin position="60"/>
        <end position="383"/>
    </location>
</feature>
<dbReference type="EMBL" id="MU865027">
    <property type="protein sequence ID" value="KAK4459814.1"/>
    <property type="molecule type" value="Genomic_DNA"/>
</dbReference>
<keyword evidence="7" id="KW-0436">Ligase</keyword>
<dbReference type="Proteomes" id="UP001321749">
    <property type="component" value="Unassembled WGS sequence"/>
</dbReference>
<dbReference type="Gene3D" id="3.40.50.12780">
    <property type="entry name" value="N-terminal domain of ligase-like"/>
    <property type="match status" value="1"/>
</dbReference>
<evidence type="ECO:0000256" key="14">
    <source>
        <dbReference type="ARBA" id="ARBA00023136"/>
    </source>
</evidence>
<dbReference type="FunFam" id="3.40.50.12780:FF:000019">
    <property type="entry name" value="Long-chain fatty acid transporter"/>
    <property type="match status" value="1"/>
</dbReference>
<proteinExistence type="inferred from homology"/>
<dbReference type="GO" id="GO:0044539">
    <property type="term" value="P:long-chain fatty acid import into cell"/>
    <property type="evidence" value="ECO:0007669"/>
    <property type="project" value="TreeGrafter"/>
</dbReference>
<keyword evidence="12" id="KW-1133">Transmembrane helix</keyword>
<dbReference type="GO" id="GO:0004467">
    <property type="term" value="F:long-chain fatty acid-CoA ligase activity"/>
    <property type="evidence" value="ECO:0007669"/>
    <property type="project" value="TreeGrafter"/>
</dbReference>
<evidence type="ECO:0000256" key="5">
    <source>
        <dbReference type="ARBA" id="ARBA00022448"/>
    </source>
</evidence>
<evidence type="ECO:0000256" key="8">
    <source>
        <dbReference type="ARBA" id="ARBA00022677"/>
    </source>
</evidence>
<keyword evidence="13" id="KW-0445">Lipid transport</keyword>
<reference evidence="22" key="2">
    <citation type="submission" date="2023-06" db="EMBL/GenBank/DDBJ databases">
        <authorList>
            <consortium name="Lawrence Berkeley National Laboratory"/>
            <person name="Mondo S.J."/>
            <person name="Hensen N."/>
            <person name="Bonometti L."/>
            <person name="Westerberg I."/>
            <person name="Brannstrom I.O."/>
            <person name="Guillou S."/>
            <person name="Cros-Aarteil S."/>
            <person name="Calhoun S."/>
            <person name="Haridas S."/>
            <person name="Kuo A."/>
            <person name="Pangilinan J."/>
            <person name="Riley R."/>
            <person name="Labutti K."/>
            <person name="Andreopoulos B."/>
            <person name="Lipzen A."/>
            <person name="Chen C."/>
            <person name="Yanf M."/>
            <person name="Daum C."/>
            <person name="Ng V."/>
            <person name="Clum A."/>
            <person name="Steindorff A."/>
            <person name="Ohm R."/>
            <person name="Martin F."/>
            <person name="Silar P."/>
            <person name="Natvig D."/>
            <person name="Lalanne C."/>
            <person name="Gautier V."/>
            <person name="Ament-Velasquez S.L."/>
            <person name="Kruys A."/>
            <person name="Hutchinson M.I."/>
            <person name="Powell A.J."/>
            <person name="Barry K."/>
            <person name="Miller A.N."/>
            <person name="Grigoriev I.V."/>
            <person name="Debuchy R."/>
            <person name="Gladieux P."/>
            <person name="Thoren M.H."/>
            <person name="Johannesson H."/>
        </authorList>
    </citation>
    <scope>NUCLEOTIDE SEQUENCE</scope>
    <source>
        <strain evidence="22">PSN324</strain>
    </source>
</reference>
<evidence type="ECO:0000256" key="12">
    <source>
        <dbReference type="ARBA" id="ARBA00022989"/>
    </source>
</evidence>
<evidence type="ECO:0000256" key="17">
    <source>
        <dbReference type="ARBA" id="ARBA00060276"/>
    </source>
</evidence>
<evidence type="ECO:0000256" key="10">
    <source>
        <dbReference type="ARBA" id="ARBA00022741"/>
    </source>
</evidence>
<keyword evidence="5" id="KW-0813">Transport</keyword>
<keyword evidence="15" id="KW-0576">Peroxisome</keyword>
<evidence type="ECO:0000256" key="11">
    <source>
        <dbReference type="ARBA" id="ARBA00022840"/>
    </source>
</evidence>
<evidence type="ECO:0000256" key="4">
    <source>
        <dbReference type="ARBA" id="ARBA00006432"/>
    </source>
</evidence>
<evidence type="ECO:0000259" key="20">
    <source>
        <dbReference type="Pfam" id="PF00501"/>
    </source>
</evidence>
<gene>
    <name evidence="22" type="ORF">QBC42DRAFT_348528</name>
</gene>
<evidence type="ECO:0000256" key="9">
    <source>
        <dbReference type="ARBA" id="ARBA00022692"/>
    </source>
</evidence>
<dbReference type="FunFam" id="3.30.300.30:FF:000002">
    <property type="entry name" value="Long-chain fatty acid transport protein 1"/>
    <property type="match status" value="1"/>
</dbReference>
<evidence type="ECO:0000259" key="21">
    <source>
        <dbReference type="Pfam" id="PF13193"/>
    </source>
</evidence>
<dbReference type="InterPro" id="IPR042099">
    <property type="entry name" value="ANL_N_sf"/>
</dbReference>
<dbReference type="Pfam" id="PF13193">
    <property type="entry name" value="AMP-binding_C"/>
    <property type="match status" value="1"/>
</dbReference>
<comment type="similarity">
    <text evidence="4">Belongs to the ATP-dependent AMP-binding enzyme family.</text>
</comment>
<reference evidence="22" key="1">
    <citation type="journal article" date="2023" name="Mol. Phylogenet. Evol.">
        <title>Genome-scale phylogeny and comparative genomics of the fungal order Sordariales.</title>
        <authorList>
            <person name="Hensen N."/>
            <person name="Bonometti L."/>
            <person name="Westerberg I."/>
            <person name="Brannstrom I.O."/>
            <person name="Guillou S."/>
            <person name="Cros-Aarteil S."/>
            <person name="Calhoun S."/>
            <person name="Haridas S."/>
            <person name="Kuo A."/>
            <person name="Mondo S."/>
            <person name="Pangilinan J."/>
            <person name="Riley R."/>
            <person name="LaButti K."/>
            <person name="Andreopoulos B."/>
            <person name="Lipzen A."/>
            <person name="Chen C."/>
            <person name="Yan M."/>
            <person name="Daum C."/>
            <person name="Ng V."/>
            <person name="Clum A."/>
            <person name="Steindorff A."/>
            <person name="Ohm R.A."/>
            <person name="Martin F."/>
            <person name="Silar P."/>
            <person name="Natvig D.O."/>
            <person name="Lalanne C."/>
            <person name="Gautier V."/>
            <person name="Ament-Velasquez S.L."/>
            <person name="Kruys A."/>
            <person name="Hutchinson M.I."/>
            <person name="Powell A.J."/>
            <person name="Barry K."/>
            <person name="Miller A.N."/>
            <person name="Grigoriev I.V."/>
            <person name="Debuchy R."/>
            <person name="Gladieux P."/>
            <person name="Hiltunen Thoren M."/>
            <person name="Johannesson H."/>
        </authorList>
    </citation>
    <scope>NUCLEOTIDE SEQUENCE</scope>
    <source>
        <strain evidence="22">PSN324</strain>
    </source>
</reference>
<dbReference type="PANTHER" id="PTHR43107:SF15">
    <property type="entry name" value="FATTY ACID TRANSPORT PROTEIN 3, ISOFORM A"/>
    <property type="match status" value="1"/>
</dbReference>
<feature type="domain" description="AMP-binding enzyme C-terminal" evidence="21">
    <location>
        <begin position="503"/>
        <end position="580"/>
    </location>
</feature>
<dbReference type="GO" id="GO:0005324">
    <property type="term" value="F:long-chain fatty acid transmembrane transporter activity"/>
    <property type="evidence" value="ECO:0007669"/>
    <property type="project" value="TreeGrafter"/>
</dbReference>
<evidence type="ECO:0000256" key="7">
    <source>
        <dbReference type="ARBA" id="ARBA00022598"/>
    </source>
</evidence>
<dbReference type="GO" id="GO:0005524">
    <property type="term" value="F:ATP binding"/>
    <property type="evidence" value="ECO:0007669"/>
    <property type="project" value="UniProtKB-KW"/>
</dbReference>
<dbReference type="PANTHER" id="PTHR43107">
    <property type="entry name" value="LONG-CHAIN FATTY ACID TRANSPORT PROTEIN"/>
    <property type="match status" value="1"/>
</dbReference>
<evidence type="ECO:0000313" key="22">
    <source>
        <dbReference type="EMBL" id="KAK4459814.1"/>
    </source>
</evidence>
<dbReference type="InterPro" id="IPR020845">
    <property type="entry name" value="AMP-binding_CS"/>
</dbReference>
<name>A0AAV9HGK3_9PEZI</name>
<keyword evidence="8" id="KW-0551">Lipid droplet</keyword>
<comment type="catalytic activity">
    <reaction evidence="16">
        <text>a very long-chain fatty acid + ATP + CoA = a very long-chain fatty acyl-CoA + AMP + diphosphate</text>
        <dbReference type="Rhea" id="RHEA:54536"/>
        <dbReference type="ChEBI" id="CHEBI:30616"/>
        <dbReference type="ChEBI" id="CHEBI:33019"/>
        <dbReference type="ChEBI" id="CHEBI:57287"/>
        <dbReference type="ChEBI" id="CHEBI:58950"/>
        <dbReference type="ChEBI" id="CHEBI:138261"/>
        <dbReference type="ChEBI" id="CHEBI:456215"/>
    </reaction>
</comment>
<dbReference type="PROSITE" id="PS00455">
    <property type="entry name" value="AMP_BINDING"/>
    <property type="match status" value="1"/>
</dbReference>
<evidence type="ECO:0000256" key="16">
    <source>
        <dbReference type="ARBA" id="ARBA00051585"/>
    </source>
</evidence>
<keyword evidence="6" id="KW-1003">Cell membrane</keyword>
<dbReference type="GO" id="GO:0005811">
    <property type="term" value="C:lipid droplet"/>
    <property type="evidence" value="ECO:0007669"/>
    <property type="project" value="UniProtKB-SubCell"/>
</dbReference>
<dbReference type="GO" id="GO:0005778">
    <property type="term" value="C:peroxisomal membrane"/>
    <property type="evidence" value="ECO:0007669"/>
    <property type="project" value="UniProtKB-SubCell"/>
</dbReference>
<keyword evidence="9" id="KW-0812">Transmembrane</keyword>
<comment type="subcellular location">
    <subcellularLocation>
        <location evidence="3">Cell membrane</location>
        <topology evidence="3">Multi-pass membrane protein</topology>
    </subcellularLocation>
    <subcellularLocation>
        <location evidence="1">Lipid droplet</location>
    </subcellularLocation>
    <subcellularLocation>
        <location evidence="2">Peroxisome membrane</location>
        <topology evidence="2">Multi-pass membrane protein</topology>
    </subcellularLocation>
</comment>
<dbReference type="InterPro" id="IPR045851">
    <property type="entry name" value="AMP-bd_C_sf"/>
</dbReference>
<organism evidence="22 23">
    <name type="scientific">Cladorrhinum samala</name>
    <dbReference type="NCBI Taxonomy" id="585594"/>
    <lineage>
        <taxon>Eukaryota</taxon>
        <taxon>Fungi</taxon>
        <taxon>Dikarya</taxon>
        <taxon>Ascomycota</taxon>
        <taxon>Pezizomycotina</taxon>
        <taxon>Sordariomycetes</taxon>
        <taxon>Sordariomycetidae</taxon>
        <taxon>Sordariales</taxon>
        <taxon>Podosporaceae</taxon>
        <taxon>Cladorrhinum</taxon>
    </lineage>
</organism>
<dbReference type="SUPFAM" id="SSF56801">
    <property type="entry name" value="Acetyl-CoA synthetase-like"/>
    <property type="match status" value="1"/>
</dbReference>
<dbReference type="AlphaFoldDB" id="A0AAV9HGK3"/>
<evidence type="ECO:0000256" key="6">
    <source>
        <dbReference type="ARBA" id="ARBA00022475"/>
    </source>
</evidence>
<evidence type="ECO:0000256" key="19">
    <source>
        <dbReference type="ARBA" id="ARBA00078285"/>
    </source>
</evidence>
<keyword evidence="14" id="KW-0472">Membrane</keyword>
<evidence type="ECO:0000256" key="3">
    <source>
        <dbReference type="ARBA" id="ARBA00004651"/>
    </source>
</evidence>
<dbReference type="InterPro" id="IPR000873">
    <property type="entry name" value="AMP-dep_synth/lig_dom"/>
</dbReference>
<evidence type="ECO:0000256" key="18">
    <source>
        <dbReference type="ARBA" id="ARBA00068795"/>
    </source>
</evidence>
<evidence type="ECO:0000256" key="15">
    <source>
        <dbReference type="ARBA" id="ARBA00023140"/>
    </source>
</evidence>
<keyword evidence="11" id="KW-0067">ATP-binding</keyword>
<evidence type="ECO:0000313" key="23">
    <source>
        <dbReference type="Proteomes" id="UP001321749"/>
    </source>
</evidence>